<organism evidence="1 2">
    <name type="scientific">Leptonema illini</name>
    <dbReference type="NCBI Taxonomy" id="183"/>
    <lineage>
        <taxon>Bacteria</taxon>
        <taxon>Pseudomonadati</taxon>
        <taxon>Spirochaetota</taxon>
        <taxon>Spirochaetia</taxon>
        <taxon>Leptospirales</taxon>
        <taxon>Leptospiraceae</taxon>
        <taxon>Leptonema</taxon>
    </lineage>
</organism>
<sequence>MEERYSLVDHPASFKTKGLKEYPESSRRFIDNSIPRNGTEIEALNQIVSKYAGRKVRLVMAGEGSTNSTEVVIIDWQTERGNTRPVYQRFAKSPFPSDYIPFAYHQKDDGREALYLCEKLDTPSPWIRVYNDESSDGWAGHYFGNSIRNCGIIPYTMPEHYTSRLATDVVKELEALASDADGSKLIAAGFENLDHLHYALESARGNIAEGMAEAQAMLDVINEKMNAQMNQNVAAAKAGGLLDPILGVSMEDWAAANAKIAGGTSLDEVLRILEIEKPIWDDVSAQWMARMSQDTTFAISKVYGEAFTNPNMGRFATSSKGSSAGSSAAVDKVKGDFELYIKIMCHQNIGSTQGIDASSILKQYGLSVVDWSAASAHWSPQMASNLELAMKMSDLMNRFNAEFAAAAPATVASDIDF</sequence>
<name>A0A833GZ40_9LEPT</name>
<protein>
    <submittedName>
        <fullName evidence="1">Uncharacterized protein</fullName>
    </submittedName>
</protein>
<proteinExistence type="predicted"/>
<reference evidence="1 2" key="1">
    <citation type="submission" date="2019-10" db="EMBL/GenBank/DDBJ databases">
        <title>Extracellular Electron Transfer in a Candidatus Methanoperedens spp. Enrichment Culture.</title>
        <authorList>
            <person name="Berger S."/>
            <person name="Rangel Shaw D."/>
            <person name="Berben T."/>
            <person name="In 'T Zandt M."/>
            <person name="Frank J."/>
            <person name="Reimann J."/>
            <person name="Jetten M.S.M."/>
            <person name="Welte C.U."/>
        </authorList>
    </citation>
    <scope>NUCLEOTIDE SEQUENCE [LARGE SCALE GENOMIC DNA]</scope>
    <source>
        <strain evidence="1">SB12</strain>
    </source>
</reference>
<evidence type="ECO:0000313" key="1">
    <source>
        <dbReference type="EMBL" id="KAB2930684.1"/>
    </source>
</evidence>
<comment type="caution">
    <text evidence="1">The sequence shown here is derived from an EMBL/GenBank/DDBJ whole genome shotgun (WGS) entry which is preliminary data.</text>
</comment>
<dbReference type="InterPro" id="IPR046728">
    <property type="entry name" value="DUF6620"/>
</dbReference>
<dbReference type="EMBL" id="WBUI01000018">
    <property type="protein sequence ID" value="KAB2930684.1"/>
    <property type="molecule type" value="Genomic_DNA"/>
</dbReference>
<dbReference type="Pfam" id="PF20325">
    <property type="entry name" value="DUF6620"/>
    <property type="match status" value="1"/>
</dbReference>
<gene>
    <name evidence="1" type="ORF">F9K24_15725</name>
</gene>
<accession>A0A833GZ40</accession>
<evidence type="ECO:0000313" key="2">
    <source>
        <dbReference type="Proteomes" id="UP000460298"/>
    </source>
</evidence>
<dbReference type="Proteomes" id="UP000460298">
    <property type="component" value="Unassembled WGS sequence"/>
</dbReference>
<dbReference type="AlphaFoldDB" id="A0A833GZ40"/>